<evidence type="ECO:0000313" key="1">
    <source>
        <dbReference type="EMBL" id="MPM25274.1"/>
    </source>
</evidence>
<reference evidence="1" key="1">
    <citation type="submission" date="2019-08" db="EMBL/GenBank/DDBJ databases">
        <authorList>
            <person name="Kucharzyk K."/>
            <person name="Murdoch R.W."/>
            <person name="Higgins S."/>
            <person name="Loffler F."/>
        </authorList>
    </citation>
    <scope>NUCLEOTIDE SEQUENCE</scope>
</reference>
<comment type="caution">
    <text evidence="1">The sequence shown here is derived from an EMBL/GenBank/DDBJ whole genome shotgun (WGS) entry which is preliminary data.</text>
</comment>
<gene>
    <name evidence="1" type="ORF">SDC9_71764</name>
</gene>
<dbReference type="AlphaFoldDB" id="A0A644YGN6"/>
<accession>A0A644YGN6</accession>
<sequence length="915" mass="109201">MLCEGLKKKNTKEFLTTLSADELFENFIDMANEKISSPQRLNFDVHRMVVQEALTILSNLKFHEKWNIVNYKFYSDTLASKFVTLGFPNAGNLVREMVSEGLIKIDFNYGGEEIIDFSYEKLSDYSVAKYVFEEYIKNKEIDNLQNISILAPLFKDDLNMQNNYGILVMLAARIAKENTKEFWELLPNFKNNILVYTISIESLSYRKPNQISDSFVYFVENIITHSPQLLKYFWHEQFKICLISGATFNSKWLYQFLTKKNNSDFDFIWTANISKMYQTYIRDFIVWFRTDRILEYKTAELALYQLLLLLSSPNRYYRDNTTKTISIILKNEPRLLSLCPTFMLEIKDPYIMERLLAAILGGIVNMDWSLNKTAIQELGKLVYTIIFDNNKEAYPHVLVRDYAKQIIDYVIFKSDNEPEYTRFFENNKHNSPYSSEWIYKETSKEWLKNQENTHITDSGFSSIVSSMKPNWGDFARYIFESNIEKWNQYFSSKELIYMGIRRLLEIGYDPKKFSEFDKLDGKYFDRYGNIEERMGKKYQWIVFHEMMARISDNFIPYEIQYEYDDEYNEYLKNPRYSYLDLLTEYIWDDDELDSAKAEVPSHKIAFPKKEIMSSEDHIINQKERYTPYTGPWDDYLRDIDPTVLVEHLPEKIQNNFFKGLPEIVDSTWIKQNLSVKELTDPLEFSFRNKKYVNLAFYFDEKRINKKSNTSLLGKDDNFTLMGRALIAPNSIRTDVVNNKKQSKGNNVFPPSTTTIYLREYYWSIAYQSWKTSRYEDDEKFAPEIEYAAHHYGWEKANQYTMMNSNEPNANFSMFLPSDFFTNYFNLEMNLNYEWVNKDLEIIAFDGRIYGYEDGLYFRKDHLDKYLLENNAFILWECYFDKVGLNMFHDSHYLVYIEDNKYVVYIQDQRSDFYNQ</sequence>
<proteinExistence type="predicted"/>
<organism evidence="1">
    <name type="scientific">bioreactor metagenome</name>
    <dbReference type="NCBI Taxonomy" id="1076179"/>
    <lineage>
        <taxon>unclassified sequences</taxon>
        <taxon>metagenomes</taxon>
        <taxon>ecological metagenomes</taxon>
    </lineage>
</organism>
<name>A0A644YGN6_9ZZZZ</name>
<dbReference type="EMBL" id="VSSQ01004457">
    <property type="protein sequence ID" value="MPM25274.1"/>
    <property type="molecule type" value="Genomic_DNA"/>
</dbReference>
<protein>
    <submittedName>
        <fullName evidence="1">Uncharacterized protein</fullName>
    </submittedName>
</protein>